<organism evidence="6 7">
    <name type="scientific">Lipingzhangella halophila</name>
    <dbReference type="NCBI Taxonomy" id="1783352"/>
    <lineage>
        <taxon>Bacteria</taxon>
        <taxon>Bacillati</taxon>
        <taxon>Actinomycetota</taxon>
        <taxon>Actinomycetes</taxon>
        <taxon>Streptosporangiales</taxon>
        <taxon>Nocardiopsidaceae</taxon>
        <taxon>Lipingzhangella</taxon>
    </lineage>
</organism>
<evidence type="ECO:0000256" key="2">
    <source>
        <dbReference type="ARBA" id="ARBA00023125"/>
    </source>
</evidence>
<dbReference type="PANTHER" id="PTHR47506">
    <property type="entry name" value="TRANSCRIPTIONAL REGULATORY PROTEIN"/>
    <property type="match status" value="1"/>
</dbReference>
<dbReference type="SUPFAM" id="SSF48498">
    <property type="entry name" value="Tetracyclin repressor-like, C-terminal domain"/>
    <property type="match status" value="1"/>
</dbReference>
<evidence type="ECO:0000256" key="3">
    <source>
        <dbReference type="ARBA" id="ARBA00023163"/>
    </source>
</evidence>
<keyword evidence="3" id="KW-0804">Transcription</keyword>
<dbReference type="AlphaFoldDB" id="A0A7W7RJE4"/>
<dbReference type="Gene3D" id="1.10.357.10">
    <property type="entry name" value="Tetracycline Repressor, domain 2"/>
    <property type="match status" value="1"/>
</dbReference>
<dbReference type="InterPro" id="IPR023772">
    <property type="entry name" value="DNA-bd_HTH_TetR-type_CS"/>
</dbReference>
<keyword evidence="1" id="KW-0805">Transcription regulation</keyword>
<dbReference type="InterPro" id="IPR036271">
    <property type="entry name" value="Tet_transcr_reg_TetR-rel_C_sf"/>
</dbReference>
<evidence type="ECO:0000256" key="4">
    <source>
        <dbReference type="PROSITE-ProRule" id="PRU00335"/>
    </source>
</evidence>
<evidence type="ECO:0000313" key="6">
    <source>
        <dbReference type="EMBL" id="MBB4933094.1"/>
    </source>
</evidence>
<gene>
    <name evidence="6" type="ORF">F4561_003914</name>
</gene>
<proteinExistence type="predicted"/>
<reference evidence="6 7" key="1">
    <citation type="submission" date="2020-08" db="EMBL/GenBank/DDBJ databases">
        <title>Sequencing the genomes of 1000 actinobacteria strains.</title>
        <authorList>
            <person name="Klenk H.-P."/>
        </authorList>
    </citation>
    <scope>NUCLEOTIDE SEQUENCE [LARGE SCALE GENOMIC DNA]</scope>
    <source>
        <strain evidence="6 7">DSM 102030</strain>
    </source>
</reference>
<accession>A0A7W7RJE4</accession>
<name>A0A7W7RJE4_9ACTN</name>
<evidence type="ECO:0000313" key="7">
    <source>
        <dbReference type="Proteomes" id="UP000523007"/>
    </source>
</evidence>
<dbReference type="RefSeq" id="WP_184580763.1">
    <property type="nucleotide sequence ID" value="NZ_JACHJT010000001.1"/>
</dbReference>
<dbReference type="Proteomes" id="UP000523007">
    <property type="component" value="Unassembled WGS sequence"/>
</dbReference>
<protein>
    <submittedName>
        <fullName evidence="6">AcrR family transcriptional regulator</fullName>
    </submittedName>
</protein>
<evidence type="ECO:0000256" key="1">
    <source>
        <dbReference type="ARBA" id="ARBA00023015"/>
    </source>
</evidence>
<dbReference type="GO" id="GO:0003677">
    <property type="term" value="F:DNA binding"/>
    <property type="evidence" value="ECO:0007669"/>
    <property type="project" value="UniProtKB-UniRule"/>
</dbReference>
<feature type="domain" description="HTH tetR-type" evidence="5">
    <location>
        <begin position="10"/>
        <end position="70"/>
    </location>
</feature>
<dbReference type="PROSITE" id="PS01081">
    <property type="entry name" value="HTH_TETR_1"/>
    <property type="match status" value="1"/>
</dbReference>
<dbReference type="InterPro" id="IPR009057">
    <property type="entry name" value="Homeodomain-like_sf"/>
</dbReference>
<dbReference type="EMBL" id="JACHJT010000001">
    <property type="protein sequence ID" value="MBB4933094.1"/>
    <property type="molecule type" value="Genomic_DNA"/>
</dbReference>
<dbReference type="InterPro" id="IPR001647">
    <property type="entry name" value="HTH_TetR"/>
</dbReference>
<keyword evidence="7" id="KW-1185">Reference proteome</keyword>
<sequence length="197" mass="21599">MVTRRGRPRSFDRDRALSTATEMFWRYGYEPTSINDLTQELGITPPSLYTAFGSKFALFTEAVERYRATAGAGVMEAFRAAPSARAGVEAMLRTAATDYTDPAHPRGCLIISAATTCGPRSQDVERYLRGLRNVNVETVCERIRTDVENGLLPEDTDPGALASYCAAVLQGMSQRARDGASRGELEHTADLAMRAWP</sequence>
<comment type="caution">
    <text evidence="6">The sequence shown here is derived from an EMBL/GenBank/DDBJ whole genome shotgun (WGS) entry which is preliminary data.</text>
</comment>
<feature type="DNA-binding region" description="H-T-H motif" evidence="4">
    <location>
        <begin position="33"/>
        <end position="52"/>
    </location>
</feature>
<dbReference type="Pfam" id="PF16925">
    <property type="entry name" value="TetR_C_13"/>
    <property type="match status" value="1"/>
</dbReference>
<dbReference type="InterPro" id="IPR011075">
    <property type="entry name" value="TetR_C"/>
</dbReference>
<dbReference type="Gene3D" id="1.10.10.60">
    <property type="entry name" value="Homeodomain-like"/>
    <property type="match status" value="1"/>
</dbReference>
<dbReference type="PROSITE" id="PS50977">
    <property type="entry name" value="HTH_TETR_2"/>
    <property type="match status" value="1"/>
</dbReference>
<dbReference type="PANTHER" id="PTHR47506:SF1">
    <property type="entry name" value="HTH-TYPE TRANSCRIPTIONAL REGULATOR YJDC"/>
    <property type="match status" value="1"/>
</dbReference>
<evidence type="ECO:0000259" key="5">
    <source>
        <dbReference type="PROSITE" id="PS50977"/>
    </source>
</evidence>
<keyword evidence="2 4" id="KW-0238">DNA-binding</keyword>
<dbReference type="SUPFAM" id="SSF46689">
    <property type="entry name" value="Homeodomain-like"/>
    <property type="match status" value="1"/>
</dbReference>
<dbReference type="Pfam" id="PF00440">
    <property type="entry name" value="TetR_N"/>
    <property type="match status" value="1"/>
</dbReference>